<sequence>MMMVMMMIIIITIITVWCVFYACGSDNVVLSMNGLLQSGLCVCVCVFLLPIVSNVGFFLLGMLWRVVLRKFYIVCCSIFASRCIFPSFPPLLSLILLLIFGRVNTSTALTFFFLLFFFKNKNNLSDSRQ</sequence>
<proteinExistence type="predicted"/>
<reference evidence="3" key="1">
    <citation type="journal article" date="2010" name="PLoS Negl. Trop. Dis.">
        <title>The genome sequence of Trypanosoma brucei gambiense, causative agent of chronic human african trypanosomiasis.</title>
        <authorList>
            <person name="Jackson A.P."/>
            <person name="Sanders M."/>
            <person name="Berry A."/>
            <person name="McQuillan J."/>
            <person name="Aslett M.A."/>
            <person name="Quail M.A."/>
            <person name="Chukualim B."/>
            <person name="Capewell P."/>
            <person name="MacLeod A."/>
            <person name="Melville S.E."/>
            <person name="Gibson W."/>
            <person name="Barry J.D."/>
            <person name="Berriman M."/>
            <person name="Hertz-Fowler C."/>
        </authorList>
    </citation>
    <scope>NUCLEOTIDE SEQUENCE [LARGE SCALE GENOMIC DNA]</scope>
    <source>
        <strain evidence="3">MHOM/CI/86/DAL972</strain>
    </source>
</reference>
<keyword evidence="1" id="KW-0812">Transmembrane</keyword>
<feature type="transmembrane region" description="Helical" evidence="1">
    <location>
        <begin position="94"/>
        <end position="118"/>
    </location>
</feature>
<evidence type="ECO:0000313" key="3">
    <source>
        <dbReference type="Proteomes" id="UP000002316"/>
    </source>
</evidence>
<evidence type="ECO:0000313" key="2">
    <source>
        <dbReference type="EMBL" id="CBH10351.1"/>
    </source>
</evidence>
<feature type="transmembrane region" description="Helical" evidence="1">
    <location>
        <begin position="34"/>
        <end position="59"/>
    </location>
</feature>
<dbReference type="RefSeq" id="XP_011772641.1">
    <property type="nucleotide sequence ID" value="XM_011774339.1"/>
</dbReference>
<dbReference type="AlphaFoldDB" id="C9ZLS6"/>
<evidence type="ECO:0000256" key="1">
    <source>
        <dbReference type="SAM" id="Phobius"/>
    </source>
</evidence>
<accession>C9ZLS6</accession>
<keyword evidence="1" id="KW-0472">Membrane</keyword>
<organism evidence="2 3">
    <name type="scientific">Trypanosoma brucei gambiense (strain MHOM/CI/86/DAL972)</name>
    <dbReference type="NCBI Taxonomy" id="679716"/>
    <lineage>
        <taxon>Eukaryota</taxon>
        <taxon>Discoba</taxon>
        <taxon>Euglenozoa</taxon>
        <taxon>Kinetoplastea</taxon>
        <taxon>Metakinetoplastina</taxon>
        <taxon>Trypanosomatida</taxon>
        <taxon>Trypanosomatidae</taxon>
        <taxon>Trypanosoma</taxon>
    </lineage>
</organism>
<gene>
    <name evidence="2" type="ORF">TbgDal_IV560</name>
</gene>
<dbReference type="GeneID" id="23860019"/>
<dbReference type="EMBL" id="FN554967">
    <property type="protein sequence ID" value="CBH10351.1"/>
    <property type="molecule type" value="Genomic_DNA"/>
</dbReference>
<protein>
    <submittedName>
        <fullName evidence="2">Uncharacterized protein</fullName>
    </submittedName>
</protein>
<keyword evidence="1" id="KW-1133">Transmembrane helix</keyword>
<dbReference type="Proteomes" id="UP000002316">
    <property type="component" value="Chromosome 4"/>
</dbReference>
<name>C9ZLS6_TRYB9</name>
<feature type="transmembrane region" description="Helical" evidence="1">
    <location>
        <begin position="71"/>
        <end position="88"/>
    </location>
</feature>
<dbReference type="KEGG" id="tbg:TbgDal_IV560"/>